<dbReference type="STRING" id="1249552.PS2015_1278"/>
<dbReference type="NCBIfam" id="NF006667">
    <property type="entry name" value="PRK09212.1"/>
    <property type="match status" value="1"/>
</dbReference>
<dbReference type="CDD" id="cd02000">
    <property type="entry name" value="TPP_E1_PDC_ADC_BCADC"/>
    <property type="match status" value="1"/>
</dbReference>
<proteinExistence type="predicted"/>
<evidence type="ECO:0000256" key="7">
    <source>
        <dbReference type="ARBA" id="ARBA00023317"/>
    </source>
</evidence>
<comment type="cofactor">
    <cofactor evidence="1 8">
        <name>thiamine diphosphate</name>
        <dbReference type="ChEBI" id="CHEBI:58937"/>
    </cofactor>
</comment>
<keyword evidence="5 8" id="KW-0560">Oxidoreductase</keyword>
<dbReference type="PANTHER" id="PTHR43257">
    <property type="entry name" value="PYRUVATE DEHYDROGENASE E1 COMPONENT BETA SUBUNIT"/>
    <property type="match status" value="1"/>
</dbReference>
<evidence type="ECO:0000259" key="9">
    <source>
        <dbReference type="SMART" id="SM00861"/>
    </source>
</evidence>
<dbReference type="Proteomes" id="UP000065641">
    <property type="component" value="Chromosome"/>
</dbReference>
<gene>
    <name evidence="8" type="primary">pdhA</name>
    <name evidence="10" type="ORF">PS2015_1278</name>
</gene>
<dbReference type="EMBL" id="CP013189">
    <property type="protein sequence ID" value="ALO45936.1"/>
    <property type="molecule type" value="Genomic_DNA"/>
</dbReference>
<reference evidence="10 11" key="1">
    <citation type="submission" date="2015-11" db="EMBL/GenBank/DDBJ databases">
        <authorList>
            <person name="Zhang Y."/>
            <person name="Guo Z."/>
        </authorList>
    </citation>
    <scope>NUCLEOTIDE SEQUENCE [LARGE SCALE GENOMIC DNA]</scope>
    <source>
        <strain evidence="10 11">KCTC 32221</strain>
    </source>
</reference>
<protein>
    <recommendedName>
        <fullName evidence="8">Pyruvate dehydrogenase E1 component subunit alpha</fullName>
        <ecNumber evidence="8">1.2.4.1</ecNumber>
    </recommendedName>
</protein>
<dbReference type="NCBIfam" id="TIGR03182">
    <property type="entry name" value="PDH_E1_alph_y"/>
    <property type="match status" value="1"/>
</dbReference>
<dbReference type="Gene3D" id="3.40.50.970">
    <property type="match status" value="2"/>
</dbReference>
<dbReference type="RefSeq" id="WP_082628000.1">
    <property type="nucleotide sequence ID" value="NZ_CP013189.1"/>
</dbReference>
<dbReference type="InterPro" id="IPR009014">
    <property type="entry name" value="Transketo_C/PFOR_II"/>
</dbReference>
<dbReference type="InterPro" id="IPR017597">
    <property type="entry name" value="Pyrv_DH_E1_asu_subgrp-y"/>
</dbReference>
<keyword evidence="6 8" id="KW-0786">Thiamine pyrophosphate</keyword>
<comment type="function">
    <text evidence="8">The pyruvate dehydrogenase complex catalyzes the overall conversion of pyruvate to acetyl-CoA and CO(2).</text>
</comment>
<evidence type="ECO:0000256" key="3">
    <source>
        <dbReference type="ARBA" id="ARBA00003906"/>
    </source>
</evidence>
<dbReference type="InterPro" id="IPR005475">
    <property type="entry name" value="Transketolase-like_Pyr-bd"/>
</dbReference>
<dbReference type="PATRIC" id="fig|1249552.3.peg.1284"/>
<dbReference type="GO" id="GO:0004739">
    <property type="term" value="F:pyruvate dehydrogenase (acetyl-transferring) activity"/>
    <property type="evidence" value="ECO:0007669"/>
    <property type="project" value="UniProtKB-UniRule"/>
</dbReference>
<name>A0A0S2KC82_9GAMM</name>
<dbReference type="Pfam" id="PF02780">
    <property type="entry name" value="Transketolase_C"/>
    <property type="match status" value="1"/>
</dbReference>
<comment type="function">
    <text evidence="3">E1 component of the 2-oxoglutarate dehydrogenase (OGDH) complex which catalyzes the decarboxylation of 2-oxoglutarate, the first step in the conversion of 2-oxoglutarate to succinyl-CoA and CO(2).</text>
</comment>
<keyword evidence="7 8" id="KW-0670">Pyruvate</keyword>
<dbReference type="FunFam" id="3.40.50.970:FF:000001">
    <property type="entry name" value="Pyruvate dehydrogenase E1 beta subunit"/>
    <property type="match status" value="1"/>
</dbReference>
<accession>A0A0S2KC82</accession>
<dbReference type="CDD" id="cd07036">
    <property type="entry name" value="TPP_PYR_E1-PDHc-beta_like"/>
    <property type="match status" value="1"/>
</dbReference>
<comment type="subunit">
    <text evidence="4 8">Heterodimer of an alpha and a beta chain.</text>
</comment>
<dbReference type="SUPFAM" id="SSF52518">
    <property type="entry name" value="Thiamin diphosphate-binding fold (THDP-binding)"/>
    <property type="match status" value="2"/>
</dbReference>
<comment type="catalytic activity">
    <reaction evidence="8">
        <text>N(6)-[(R)-lipoyl]-L-lysyl-[protein] + pyruvate + H(+) = N(6)-[(R)-S(8)-acetyldihydrolipoyl]-L-lysyl-[protein] + CO2</text>
        <dbReference type="Rhea" id="RHEA:19189"/>
        <dbReference type="Rhea" id="RHEA-COMP:10474"/>
        <dbReference type="Rhea" id="RHEA-COMP:10478"/>
        <dbReference type="ChEBI" id="CHEBI:15361"/>
        <dbReference type="ChEBI" id="CHEBI:15378"/>
        <dbReference type="ChEBI" id="CHEBI:16526"/>
        <dbReference type="ChEBI" id="CHEBI:83099"/>
        <dbReference type="ChEBI" id="CHEBI:83111"/>
        <dbReference type="EC" id="1.2.4.1"/>
    </reaction>
</comment>
<dbReference type="Pfam" id="PF02779">
    <property type="entry name" value="Transket_pyr"/>
    <property type="match status" value="1"/>
</dbReference>
<sequence length="667" mass="72942">MSDKTKVKLSQAHVRELLRAMIRIRRFEAKCAELYTQEKIRGFLHLYDGEEANAVGVMSALEPQDRVVATYREHGHALARGVSMDSIMAEMYGKATGCSGGRGGSMHLFDADTNFYGGNAIVAGGLPLAAGLALGDRMQGESRVTACFFGEGAAAEGEFHETLNLAALWSLPVLFVCENNRYAMGSALERTQSGGQVSDKAKAYGIKSESVDGMDVVAVERAARCMVSEIRQTSQPQLLECNTYRFRAHSMFDPELYRDKSEVREWRKKGPIVRFQRWLLENGMIHEEEISAIESEVDAEIDAAVQSAEQAPWEPEETLTRHVMADDNPPFPELQPPSEETIEISYRDAMRAAIMDAMLRDERVFLMGEDVGAYGGGFAVSKGLMQEFGEERIRDTPLSESAFTGAGIGAAMTGMKPIIEIMTVNFSLLALDQIMNTAATIRHMSGGQFSAPVVIRMTTGGGRQLAAQHSHSLEGWYAHIPGLRVLAPATLEDARGMLWTALQQSDPVLIFENIMYYNNVGLLAGNAGAVDIDRAIVRRKGSDLTLITYGGSLFKTLEAADELAEQGIKADVIDLRTLRPLDDETIIQSVSQTRRAVIVDEGWRSGSLSAEIAARIMEHCFWRLDAPVGRVCSAEVPIPYAGHLEKAALPQVSQIIAAARAVMGEAP</sequence>
<evidence type="ECO:0000256" key="5">
    <source>
        <dbReference type="ARBA" id="ARBA00023002"/>
    </source>
</evidence>
<dbReference type="PANTHER" id="PTHR43257:SF2">
    <property type="entry name" value="PYRUVATE DEHYDROGENASE E1 COMPONENT SUBUNIT BETA"/>
    <property type="match status" value="1"/>
</dbReference>
<dbReference type="FunFam" id="3.40.50.920:FF:000001">
    <property type="entry name" value="Pyruvate dehydrogenase E1 beta subunit"/>
    <property type="match status" value="1"/>
</dbReference>
<dbReference type="OrthoDB" id="9780894at2"/>
<dbReference type="SUPFAM" id="SSF52922">
    <property type="entry name" value="TK C-terminal domain-like"/>
    <property type="match status" value="1"/>
</dbReference>
<dbReference type="InterPro" id="IPR001017">
    <property type="entry name" value="DH_E1"/>
</dbReference>
<evidence type="ECO:0000256" key="4">
    <source>
        <dbReference type="ARBA" id="ARBA00011870"/>
    </source>
</evidence>
<organism evidence="10 11">
    <name type="scientific">Pseudohongiella spirulinae</name>
    <dbReference type="NCBI Taxonomy" id="1249552"/>
    <lineage>
        <taxon>Bacteria</taxon>
        <taxon>Pseudomonadati</taxon>
        <taxon>Pseudomonadota</taxon>
        <taxon>Gammaproteobacteria</taxon>
        <taxon>Pseudomonadales</taxon>
        <taxon>Pseudohongiellaceae</taxon>
        <taxon>Pseudohongiella</taxon>
    </lineage>
</organism>
<dbReference type="Pfam" id="PF00676">
    <property type="entry name" value="E1_dh"/>
    <property type="match status" value="1"/>
</dbReference>
<dbReference type="EC" id="1.2.4.1" evidence="8"/>
<dbReference type="InterPro" id="IPR029061">
    <property type="entry name" value="THDP-binding"/>
</dbReference>
<feature type="domain" description="Transketolase-like pyrimidine-binding" evidence="9">
    <location>
        <begin position="344"/>
        <end position="519"/>
    </location>
</feature>
<dbReference type="AlphaFoldDB" id="A0A0S2KC82"/>
<evidence type="ECO:0000256" key="1">
    <source>
        <dbReference type="ARBA" id="ARBA00001964"/>
    </source>
</evidence>
<dbReference type="KEGG" id="pspi:PS2015_1278"/>
<evidence type="ECO:0000313" key="11">
    <source>
        <dbReference type="Proteomes" id="UP000065641"/>
    </source>
</evidence>
<comment type="function">
    <text evidence="2">The branched-chain alpha-keto dehydrogenase complex catalyzes the overall conversion of alpha-keto acids to acyl-CoA and CO(2). It contains multiple copies of three enzymatic components: branched-chain alpha-keto acid decarboxylase (E1), lipoamide acyltransferase (E2) and lipoamide dehydrogenase (E3).</text>
</comment>
<dbReference type="SMART" id="SM00861">
    <property type="entry name" value="Transket_pyr"/>
    <property type="match status" value="1"/>
</dbReference>
<dbReference type="GO" id="GO:0006086">
    <property type="term" value="P:pyruvate decarboxylation to acetyl-CoA"/>
    <property type="evidence" value="ECO:0007669"/>
    <property type="project" value="InterPro"/>
</dbReference>
<dbReference type="InterPro" id="IPR033248">
    <property type="entry name" value="Transketolase_C"/>
</dbReference>
<evidence type="ECO:0000256" key="6">
    <source>
        <dbReference type="ARBA" id="ARBA00023052"/>
    </source>
</evidence>
<evidence type="ECO:0000256" key="2">
    <source>
        <dbReference type="ARBA" id="ARBA00002859"/>
    </source>
</evidence>
<dbReference type="Gene3D" id="3.40.50.920">
    <property type="match status" value="1"/>
</dbReference>
<evidence type="ECO:0000313" key="10">
    <source>
        <dbReference type="EMBL" id="ALO45936.1"/>
    </source>
</evidence>
<keyword evidence="11" id="KW-1185">Reference proteome</keyword>
<evidence type="ECO:0000256" key="8">
    <source>
        <dbReference type="RuleBase" id="RU361139"/>
    </source>
</evidence>